<dbReference type="AlphaFoldDB" id="A0A0M3JUJ9"/>
<accession>A0A0M3JUJ9</accession>
<evidence type="ECO:0000313" key="3">
    <source>
        <dbReference type="WBParaSite" id="ASIM_0001186301-mRNA-1"/>
    </source>
</evidence>
<sequence>MRGSGNFRNPIPNFFRAEDIFEVPEPDQQSVGIPTVGMAKCQLGLIPTEQFGKSVGIPIVGITECQLGRISID</sequence>
<reference evidence="3" key="1">
    <citation type="submission" date="2017-02" db="UniProtKB">
        <authorList>
            <consortium name="WormBaseParasite"/>
        </authorList>
    </citation>
    <scope>IDENTIFICATION</scope>
</reference>
<proteinExistence type="predicted"/>
<evidence type="ECO:0000313" key="1">
    <source>
        <dbReference type="EMBL" id="VDK44813.1"/>
    </source>
</evidence>
<gene>
    <name evidence="1" type="ORF">ASIM_LOCUS11329</name>
</gene>
<dbReference type="WBParaSite" id="ASIM_0001186301-mRNA-1">
    <property type="protein sequence ID" value="ASIM_0001186301-mRNA-1"/>
    <property type="gene ID" value="ASIM_0001186301"/>
</dbReference>
<dbReference type="Proteomes" id="UP000267096">
    <property type="component" value="Unassembled WGS sequence"/>
</dbReference>
<protein>
    <submittedName>
        <fullName evidence="3">Amidase domain-containing protein</fullName>
    </submittedName>
</protein>
<reference evidence="1 2" key="2">
    <citation type="submission" date="2018-11" db="EMBL/GenBank/DDBJ databases">
        <authorList>
            <consortium name="Pathogen Informatics"/>
        </authorList>
    </citation>
    <scope>NUCLEOTIDE SEQUENCE [LARGE SCALE GENOMIC DNA]</scope>
</reference>
<evidence type="ECO:0000313" key="2">
    <source>
        <dbReference type="Proteomes" id="UP000267096"/>
    </source>
</evidence>
<dbReference type="EMBL" id="UYRR01031059">
    <property type="protein sequence ID" value="VDK44813.1"/>
    <property type="molecule type" value="Genomic_DNA"/>
</dbReference>
<keyword evidence="2" id="KW-1185">Reference proteome</keyword>
<organism evidence="3">
    <name type="scientific">Anisakis simplex</name>
    <name type="common">Herring worm</name>
    <dbReference type="NCBI Taxonomy" id="6269"/>
    <lineage>
        <taxon>Eukaryota</taxon>
        <taxon>Metazoa</taxon>
        <taxon>Ecdysozoa</taxon>
        <taxon>Nematoda</taxon>
        <taxon>Chromadorea</taxon>
        <taxon>Rhabditida</taxon>
        <taxon>Spirurina</taxon>
        <taxon>Ascaridomorpha</taxon>
        <taxon>Ascaridoidea</taxon>
        <taxon>Anisakidae</taxon>
        <taxon>Anisakis</taxon>
        <taxon>Anisakis simplex complex</taxon>
    </lineage>
</organism>
<name>A0A0M3JUJ9_ANISI</name>